<dbReference type="KEGG" id="hst:105184493"/>
<dbReference type="PhylomeDB" id="E2B4B8"/>
<accession>E2B4B8</accession>
<dbReference type="PANTHER" id="PTHR46014">
    <property type="entry name" value="TETRATRICOPEPTIDE REPEAT PROTEIN 1"/>
    <property type="match status" value="1"/>
</dbReference>
<dbReference type="EMBL" id="GL445549">
    <property type="protein sequence ID" value="EFN89466.1"/>
    <property type="molecule type" value="Genomic_DNA"/>
</dbReference>
<dbReference type="Pfam" id="PF00515">
    <property type="entry name" value="TPR_1"/>
    <property type="match status" value="1"/>
</dbReference>
<dbReference type="InterPro" id="IPR052769">
    <property type="entry name" value="TPR_domain_protein"/>
</dbReference>
<proteinExistence type="predicted"/>
<dbReference type="FunCoup" id="E2B4B8">
    <property type="interactions" value="1785"/>
</dbReference>
<dbReference type="InterPro" id="IPR019734">
    <property type="entry name" value="TPR_rpt"/>
</dbReference>
<evidence type="ECO:0000313" key="3">
    <source>
        <dbReference type="Proteomes" id="UP000008237"/>
    </source>
</evidence>
<dbReference type="PANTHER" id="PTHR46014:SF1">
    <property type="entry name" value="TETRATRICOPEPTIDE REPEAT PROTEIN 1"/>
    <property type="match status" value="1"/>
</dbReference>
<keyword evidence="1" id="KW-0802">TPR repeat</keyword>
<name>E2B4B8_HARSA</name>
<gene>
    <name evidence="2" type="ORF">EAI_06067</name>
</gene>
<dbReference type="PROSITE" id="PS50293">
    <property type="entry name" value="TPR_REGION"/>
    <property type="match status" value="1"/>
</dbReference>
<sequence length="274" mass="31276">MDDTHKQSQKLQSNEEVIEELTKDLESSCIKENKNIISDVDTNSTNISGDSWNIINKEHDEDNSNNAQNIDFSEDINEELLKNRELSLTEAEKEALKDKAEELKNKGNAFFKDGEYIQAISVYTEGLQTCPLAYNKERSILYANRAAAKTKCQTEKDSAISDCTKAIELNSSYIKAYIRRAQLYEETDKLDEALEDFKKVLTYDPSHIEANHAVRRLPPLINERNEKLKTEMLSKLKDLGNLVLKPFGLSTNNFELQQDPNNGGYSVKFNQNPR</sequence>
<reference evidence="2 3" key="1">
    <citation type="journal article" date="2010" name="Science">
        <title>Genomic comparison of the ants Camponotus floridanus and Harpegnathos saltator.</title>
        <authorList>
            <person name="Bonasio R."/>
            <person name="Zhang G."/>
            <person name="Ye C."/>
            <person name="Mutti N.S."/>
            <person name="Fang X."/>
            <person name="Qin N."/>
            <person name="Donahue G."/>
            <person name="Yang P."/>
            <person name="Li Q."/>
            <person name="Li C."/>
            <person name="Zhang P."/>
            <person name="Huang Z."/>
            <person name="Berger S.L."/>
            <person name="Reinberg D."/>
            <person name="Wang J."/>
            <person name="Liebig J."/>
        </authorList>
    </citation>
    <scope>NUCLEOTIDE SEQUENCE [LARGE SCALE GENOMIC DNA]</scope>
    <source>
        <strain evidence="2 3">R22 G/1</strain>
    </source>
</reference>
<dbReference type="PROSITE" id="PS50005">
    <property type="entry name" value="TPR"/>
    <property type="match status" value="1"/>
</dbReference>
<keyword evidence="3" id="KW-1185">Reference proteome</keyword>
<dbReference type="STRING" id="610380.E2B4B8"/>
<feature type="repeat" description="TPR" evidence="1">
    <location>
        <begin position="174"/>
        <end position="207"/>
    </location>
</feature>
<dbReference type="Gene3D" id="1.25.40.10">
    <property type="entry name" value="Tetratricopeptide repeat domain"/>
    <property type="match status" value="1"/>
</dbReference>
<dbReference type="OrthoDB" id="1872379at2759"/>
<protein>
    <submittedName>
        <fullName evidence="2">Tetratricopeptide repeat protein 1</fullName>
    </submittedName>
</protein>
<dbReference type="AlphaFoldDB" id="E2B4B8"/>
<evidence type="ECO:0000256" key="1">
    <source>
        <dbReference type="PROSITE-ProRule" id="PRU00339"/>
    </source>
</evidence>
<dbReference type="InParanoid" id="E2B4B8"/>
<organism evidence="3">
    <name type="scientific">Harpegnathos saltator</name>
    <name type="common">Jerdon's jumping ant</name>
    <dbReference type="NCBI Taxonomy" id="610380"/>
    <lineage>
        <taxon>Eukaryota</taxon>
        <taxon>Metazoa</taxon>
        <taxon>Ecdysozoa</taxon>
        <taxon>Arthropoda</taxon>
        <taxon>Hexapoda</taxon>
        <taxon>Insecta</taxon>
        <taxon>Pterygota</taxon>
        <taxon>Neoptera</taxon>
        <taxon>Endopterygota</taxon>
        <taxon>Hymenoptera</taxon>
        <taxon>Apocrita</taxon>
        <taxon>Aculeata</taxon>
        <taxon>Formicoidea</taxon>
        <taxon>Formicidae</taxon>
        <taxon>Ponerinae</taxon>
        <taxon>Ponerini</taxon>
        <taxon>Harpegnathos</taxon>
    </lineage>
</organism>
<dbReference type="SUPFAM" id="SSF48452">
    <property type="entry name" value="TPR-like"/>
    <property type="match status" value="1"/>
</dbReference>
<evidence type="ECO:0000313" key="2">
    <source>
        <dbReference type="EMBL" id="EFN89466.1"/>
    </source>
</evidence>
<dbReference type="SMART" id="SM00028">
    <property type="entry name" value="TPR"/>
    <property type="match status" value="3"/>
</dbReference>
<dbReference type="Proteomes" id="UP000008237">
    <property type="component" value="Unassembled WGS sequence"/>
</dbReference>
<dbReference type="InterPro" id="IPR011990">
    <property type="entry name" value="TPR-like_helical_dom_sf"/>
</dbReference>
<dbReference type="OMA" id="KSAIDDC"/>